<keyword evidence="1" id="KW-1133">Transmembrane helix</keyword>
<keyword evidence="1" id="KW-0812">Transmembrane</keyword>
<feature type="transmembrane region" description="Helical" evidence="1">
    <location>
        <begin position="64"/>
        <end position="88"/>
    </location>
</feature>
<evidence type="ECO:0000313" key="2">
    <source>
        <dbReference type="EMBL" id="KAK3767843.1"/>
    </source>
</evidence>
<protein>
    <submittedName>
        <fullName evidence="2">Uncharacterized protein</fullName>
    </submittedName>
</protein>
<accession>A0AAE0ZE99</accession>
<proteinExistence type="predicted"/>
<dbReference type="Proteomes" id="UP001283361">
    <property type="component" value="Unassembled WGS sequence"/>
</dbReference>
<dbReference type="EMBL" id="JAWDGP010004101">
    <property type="protein sequence ID" value="KAK3767843.1"/>
    <property type="molecule type" value="Genomic_DNA"/>
</dbReference>
<keyword evidence="3" id="KW-1185">Reference proteome</keyword>
<gene>
    <name evidence="2" type="ORF">RRG08_012614</name>
</gene>
<keyword evidence="1" id="KW-0472">Membrane</keyword>
<organism evidence="2 3">
    <name type="scientific">Elysia crispata</name>
    <name type="common">lettuce slug</name>
    <dbReference type="NCBI Taxonomy" id="231223"/>
    <lineage>
        <taxon>Eukaryota</taxon>
        <taxon>Metazoa</taxon>
        <taxon>Spiralia</taxon>
        <taxon>Lophotrochozoa</taxon>
        <taxon>Mollusca</taxon>
        <taxon>Gastropoda</taxon>
        <taxon>Heterobranchia</taxon>
        <taxon>Euthyneura</taxon>
        <taxon>Panpulmonata</taxon>
        <taxon>Sacoglossa</taxon>
        <taxon>Placobranchoidea</taxon>
        <taxon>Plakobranchidae</taxon>
        <taxon>Elysia</taxon>
    </lineage>
</organism>
<comment type="caution">
    <text evidence="2">The sequence shown here is derived from an EMBL/GenBank/DDBJ whole genome shotgun (WGS) entry which is preliminary data.</text>
</comment>
<evidence type="ECO:0000313" key="3">
    <source>
        <dbReference type="Proteomes" id="UP001283361"/>
    </source>
</evidence>
<sequence length="166" mass="18442">MLNSSFIKDNARPLSVTLVGERDCKEISLEAMAAKPTALEMVTFYPRGTSLLDQSKKRAGIALFLKYLIAVTAFTFAVCLLIATAYVAGGEEAGSEFMTNEEETAGNQLRIHLGDIPDYSEAKPDLDNPFKQEWVSTKEEHPTQKTYLLQLVLASLKENDHKIQKT</sequence>
<evidence type="ECO:0000256" key="1">
    <source>
        <dbReference type="SAM" id="Phobius"/>
    </source>
</evidence>
<name>A0AAE0ZE99_9GAST</name>
<dbReference type="AlphaFoldDB" id="A0AAE0ZE99"/>
<reference evidence="2" key="1">
    <citation type="journal article" date="2023" name="G3 (Bethesda)">
        <title>A reference genome for the long-term kleptoplast-retaining sea slug Elysia crispata morphotype clarki.</title>
        <authorList>
            <person name="Eastman K.E."/>
            <person name="Pendleton A.L."/>
            <person name="Shaikh M.A."/>
            <person name="Suttiyut T."/>
            <person name="Ogas R."/>
            <person name="Tomko P."/>
            <person name="Gavelis G."/>
            <person name="Widhalm J.R."/>
            <person name="Wisecaver J.H."/>
        </authorList>
    </citation>
    <scope>NUCLEOTIDE SEQUENCE</scope>
    <source>
        <strain evidence="2">ECLA1</strain>
    </source>
</reference>